<name>A0A0G9K1X3_9BACT</name>
<feature type="domain" description="GHMP kinase N-terminal" evidence="7">
    <location>
        <begin position="66"/>
        <end position="145"/>
    </location>
</feature>
<dbReference type="SUPFAM" id="SSF54211">
    <property type="entry name" value="Ribosomal protein S5 domain 2-like"/>
    <property type="match status" value="1"/>
</dbReference>
<keyword evidence="3 6" id="KW-0547">Nucleotide-binding</keyword>
<dbReference type="PANTHER" id="PTHR43527:SF2">
    <property type="entry name" value="4-DIPHOSPHOCYTIDYL-2-C-METHYL-D-ERYTHRITOL KINASE, CHLOROPLASTIC"/>
    <property type="match status" value="1"/>
</dbReference>
<proteinExistence type="inferred from homology"/>
<dbReference type="PATRIC" id="fig|1447256.3.peg.1915"/>
<dbReference type="NCBIfam" id="NF003216">
    <property type="entry name" value="PRK04181.1"/>
    <property type="match status" value="1"/>
</dbReference>
<evidence type="ECO:0000259" key="7">
    <source>
        <dbReference type="Pfam" id="PF00288"/>
    </source>
</evidence>
<reference evidence="8 9" key="1">
    <citation type="submission" date="2014-01" db="EMBL/GenBank/DDBJ databases">
        <title>Development of a Comparative Genomic Fingerprinting Assay for High Resolution Genotyping of Arcobacter butzleri.</title>
        <authorList>
            <person name="Webb A.L."/>
            <person name="Inglis G.D."/>
            <person name="Kruczkiewicz P."/>
            <person name="Selinger L.B."/>
            <person name="Taboada E.N."/>
        </authorList>
    </citation>
    <scope>NUCLEOTIDE SEQUENCE [LARGE SCALE GENOMIC DNA]</scope>
    <source>
        <strain evidence="8 9">L348</strain>
    </source>
</reference>
<evidence type="ECO:0000256" key="2">
    <source>
        <dbReference type="ARBA" id="ARBA00022679"/>
    </source>
</evidence>
<evidence type="ECO:0000256" key="4">
    <source>
        <dbReference type="ARBA" id="ARBA00022777"/>
    </source>
</evidence>
<comment type="caution">
    <text evidence="8">The sequence shown here is derived from an EMBL/GenBank/DDBJ whole genome shotgun (WGS) entry which is preliminary data.</text>
</comment>
<keyword evidence="6" id="KW-0414">Isoprene biosynthesis</keyword>
<feature type="active site" evidence="6">
    <location>
        <position position="12"/>
    </location>
</feature>
<dbReference type="Gene3D" id="3.30.230.10">
    <property type="match status" value="1"/>
</dbReference>
<dbReference type="InterPro" id="IPR020568">
    <property type="entry name" value="Ribosomal_Su5_D2-typ_SF"/>
</dbReference>
<comment type="function">
    <text evidence="6">Catalyzes the phosphorylation of the position 2 hydroxy group of 4-diphosphocytidyl-2C-methyl-D-erythritol.</text>
</comment>
<gene>
    <name evidence="6" type="primary">ispE</name>
    <name evidence="8" type="ORF">AA20_09795</name>
</gene>
<evidence type="ECO:0000313" key="8">
    <source>
        <dbReference type="EMBL" id="KLD98172.1"/>
    </source>
</evidence>
<dbReference type="EMBL" id="JAIQ01000133">
    <property type="protein sequence ID" value="KLD98172.1"/>
    <property type="molecule type" value="Genomic_DNA"/>
</dbReference>
<evidence type="ECO:0000256" key="5">
    <source>
        <dbReference type="ARBA" id="ARBA00022840"/>
    </source>
</evidence>
<keyword evidence="4 6" id="KW-0418">Kinase</keyword>
<dbReference type="Pfam" id="PF00288">
    <property type="entry name" value="GHMP_kinases_N"/>
    <property type="match status" value="1"/>
</dbReference>
<dbReference type="NCBIfam" id="TIGR00154">
    <property type="entry name" value="ispE"/>
    <property type="match status" value="1"/>
</dbReference>
<dbReference type="EC" id="2.7.1.148" evidence="6"/>
<organism evidence="8 9">
    <name type="scientific">Aliarcobacter butzleri L348</name>
    <dbReference type="NCBI Taxonomy" id="1447256"/>
    <lineage>
        <taxon>Bacteria</taxon>
        <taxon>Pseudomonadati</taxon>
        <taxon>Campylobacterota</taxon>
        <taxon>Epsilonproteobacteria</taxon>
        <taxon>Campylobacterales</taxon>
        <taxon>Arcobacteraceae</taxon>
        <taxon>Aliarcobacter</taxon>
    </lineage>
</organism>
<feature type="active site" evidence="6">
    <location>
        <position position="139"/>
    </location>
</feature>
<keyword evidence="5 6" id="KW-0067">ATP-binding</keyword>
<comment type="pathway">
    <text evidence="6">Isoprenoid biosynthesis; isopentenyl diphosphate biosynthesis via DXP pathway; isopentenyl diphosphate from 1-deoxy-D-xylulose 5-phosphate: step 3/6.</text>
</comment>
<evidence type="ECO:0000256" key="1">
    <source>
        <dbReference type="ARBA" id="ARBA00017473"/>
    </source>
</evidence>
<sequence length="258" mass="29724">MEYKMTEKSYAKVNIFLKIANKRDNYHELVSRFVRVHSLYDKISFIKSKRKAFEIIGNFGCKMETNTIFKAYELIKSYKGVEDFFQEYSVEVEKNIPEFAGLGGGSSNAATFLIMANKYCKLNLSKDDLCKIAVKIGADVPFFVYEYNSANVTGIGEIVEKFDEEILNIETVTPNIKCNTGEIFKIFREEFYKEISKEEANKLLSMKSVDILKHFDIEDANDLYKSALSLYPQLGDYEKKDWYFSGSGSSFFRINNGK</sequence>
<dbReference type="PIRSF" id="PIRSF010376">
    <property type="entry name" value="IspE"/>
    <property type="match status" value="1"/>
</dbReference>
<evidence type="ECO:0000256" key="3">
    <source>
        <dbReference type="ARBA" id="ARBA00022741"/>
    </source>
</evidence>
<dbReference type="UniPathway" id="UPA00056">
    <property type="reaction ID" value="UER00094"/>
</dbReference>
<dbReference type="PANTHER" id="PTHR43527">
    <property type="entry name" value="4-DIPHOSPHOCYTIDYL-2-C-METHYL-D-ERYTHRITOL KINASE, CHLOROPLASTIC"/>
    <property type="match status" value="1"/>
</dbReference>
<comment type="catalytic activity">
    <reaction evidence="6">
        <text>4-CDP-2-C-methyl-D-erythritol + ATP = 4-CDP-2-C-methyl-D-erythritol 2-phosphate + ADP + H(+)</text>
        <dbReference type="Rhea" id="RHEA:18437"/>
        <dbReference type="ChEBI" id="CHEBI:15378"/>
        <dbReference type="ChEBI" id="CHEBI:30616"/>
        <dbReference type="ChEBI" id="CHEBI:57823"/>
        <dbReference type="ChEBI" id="CHEBI:57919"/>
        <dbReference type="ChEBI" id="CHEBI:456216"/>
        <dbReference type="EC" id="2.7.1.148"/>
    </reaction>
</comment>
<dbReference type="Proteomes" id="UP000035514">
    <property type="component" value="Unassembled WGS sequence"/>
</dbReference>
<dbReference type="InterPro" id="IPR014721">
    <property type="entry name" value="Ribsml_uS5_D2-typ_fold_subgr"/>
</dbReference>
<comment type="similarity">
    <text evidence="6">Belongs to the GHMP kinase family. IspE subfamily.</text>
</comment>
<protein>
    <recommendedName>
        <fullName evidence="1 6">4-diphosphocytidyl-2-C-methyl-D-erythritol kinase</fullName>
        <shortName evidence="6">CMK</shortName>
        <ecNumber evidence="6">2.7.1.148</ecNumber>
    </recommendedName>
    <alternativeName>
        <fullName evidence="6">4-(cytidine-5'-diphospho)-2-C-methyl-D-erythritol kinase</fullName>
    </alternativeName>
</protein>
<dbReference type="GO" id="GO:0005524">
    <property type="term" value="F:ATP binding"/>
    <property type="evidence" value="ECO:0007669"/>
    <property type="project" value="UniProtKB-UniRule"/>
</dbReference>
<keyword evidence="2 6" id="KW-0808">Transferase</keyword>
<dbReference type="HAMAP" id="MF_00061">
    <property type="entry name" value="IspE"/>
    <property type="match status" value="1"/>
</dbReference>
<dbReference type="GO" id="GO:0019288">
    <property type="term" value="P:isopentenyl diphosphate biosynthetic process, methylerythritol 4-phosphate pathway"/>
    <property type="evidence" value="ECO:0007669"/>
    <property type="project" value="UniProtKB-UniRule"/>
</dbReference>
<dbReference type="InterPro" id="IPR036554">
    <property type="entry name" value="GHMP_kinase_C_sf"/>
</dbReference>
<dbReference type="Gene3D" id="3.30.70.890">
    <property type="entry name" value="GHMP kinase, C-terminal domain"/>
    <property type="match status" value="1"/>
</dbReference>
<dbReference type="AlphaFoldDB" id="A0A0G9K1X3"/>
<feature type="binding site" evidence="6">
    <location>
        <begin position="97"/>
        <end position="107"/>
    </location>
    <ligand>
        <name>ATP</name>
        <dbReference type="ChEBI" id="CHEBI:30616"/>
    </ligand>
</feature>
<dbReference type="SUPFAM" id="SSF55060">
    <property type="entry name" value="GHMP Kinase, C-terminal domain"/>
    <property type="match status" value="1"/>
</dbReference>
<dbReference type="GO" id="GO:0050515">
    <property type="term" value="F:4-(cytidine 5'-diphospho)-2-C-methyl-D-erythritol kinase activity"/>
    <property type="evidence" value="ECO:0007669"/>
    <property type="project" value="UniProtKB-UniRule"/>
</dbReference>
<dbReference type="InterPro" id="IPR004424">
    <property type="entry name" value="IspE"/>
</dbReference>
<accession>A0A0G9K1X3</accession>
<evidence type="ECO:0000313" key="9">
    <source>
        <dbReference type="Proteomes" id="UP000035514"/>
    </source>
</evidence>
<dbReference type="GO" id="GO:0016114">
    <property type="term" value="P:terpenoid biosynthetic process"/>
    <property type="evidence" value="ECO:0007669"/>
    <property type="project" value="UniProtKB-UniRule"/>
</dbReference>
<dbReference type="InterPro" id="IPR006204">
    <property type="entry name" value="GHMP_kinase_N_dom"/>
</dbReference>
<evidence type="ECO:0000256" key="6">
    <source>
        <dbReference type="HAMAP-Rule" id="MF_00061"/>
    </source>
</evidence>